<dbReference type="Pfam" id="PF08681">
    <property type="entry name" value="TacA1"/>
    <property type="match status" value="1"/>
</dbReference>
<accession>A0A8I1JHI6</accession>
<comment type="caution">
    <text evidence="2">The sequence shown here is derived from an EMBL/GenBank/DDBJ whole genome shotgun (WGS) entry which is preliminary data.</text>
</comment>
<dbReference type="RefSeq" id="WP_198746334.1">
    <property type="nucleotide sequence ID" value="NZ_JAEHTE010000001.1"/>
</dbReference>
<evidence type="ECO:0000256" key="1">
    <source>
        <dbReference type="ARBA" id="ARBA00022649"/>
    </source>
</evidence>
<sequence length="59" mass="6483">MRVNPDTAERIVLSEAASKKLDEILEQPSEPTPALVALMKGRRRPEAARNVDQDDGPSI</sequence>
<evidence type="ECO:0000313" key="2">
    <source>
        <dbReference type="EMBL" id="MBI6882726.1"/>
    </source>
</evidence>
<gene>
    <name evidence="2" type="ORF">JEU22_02275</name>
</gene>
<reference evidence="2" key="1">
    <citation type="submission" date="2020-12" db="EMBL/GenBank/DDBJ databases">
        <title>Enhanced detection system for hospital associated transmission using whole genome sequencing surveillance.</title>
        <authorList>
            <person name="Harrison L.H."/>
            <person name="Van Tyne D."/>
            <person name="Marsh J.W."/>
            <person name="Griffith M.P."/>
            <person name="Snyder D.J."/>
            <person name="Cooper V.S."/>
            <person name="Mustapha M."/>
        </authorList>
    </citation>
    <scope>NUCLEOTIDE SEQUENCE</scope>
    <source>
        <strain evidence="2">PSB00042</strain>
    </source>
</reference>
<dbReference type="AlphaFoldDB" id="A0A8I1JHI6"/>
<dbReference type="InterPro" id="IPR014795">
    <property type="entry name" value="TacA_1-like"/>
</dbReference>
<dbReference type="Proteomes" id="UP000637061">
    <property type="component" value="Unassembled WGS sequence"/>
</dbReference>
<organism evidence="2 3">
    <name type="scientific">Pseudomonas putida</name>
    <name type="common">Arthrobacter siderocapsulatus</name>
    <dbReference type="NCBI Taxonomy" id="303"/>
    <lineage>
        <taxon>Bacteria</taxon>
        <taxon>Pseudomonadati</taxon>
        <taxon>Pseudomonadota</taxon>
        <taxon>Gammaproteobacteria</taxon>
        <taxon>Pseudomonadales</taxon>
        <taxon>Pseudomonadaceae</taxon>
        <taxon>Pseudomonas</taxon>
    </lineage>
</organism>
<name>A0A8I1JHI6_PSEPU</name>
<protein>
    <submittedName>
        <fullName evidence="2">DUF1778 domain-containing protein</fullName>
    </submittedName>
</protein>
<keyword evidence="1" id="KW-1277">Toxin-antitoxin system</keyword>
<proteinExistence type="predicted"/>
<dbReference type="EMBL" id="JAEHTE010000001">
    <property type="protein sequence ID" value="MBI6882726.1"/>
    <property type="molecule type" value="Genomic_DNA"/>
</dbReference>
<evidence type="ECO:0000313" key="3">
    <source>
        <dbReference type="Proteomes" id="UP000637061"/>
    </source>
</evidence>